<evidence type="ECO:0000256" key="1">
    <source>
        <dbReference type="ARBA" id="ARBA00004117"/>
    </source>
</evidence>
<dbReference type="Pfam" id="PF01052">
    <property type="entry name" value="FliMN_C"/>
    <property type="match status" value="1"/>
</dbReference>
<evidence type="ECO:0000256" key="4">
    <source>
        <dbReference type="ARBA" id="ARBA00021898"/>
    </source>
</evidence>
<protein>
    <recommendedName>
        <fullName evidence="4">Flagellar motor switch protein FliM</fullName>
    </recommendedName>
</protein>
<keyword evidence="9" id="KW-0975">Bacterial flagellum</keyword>
<reference evidence="12 13" key="1">
    <citation type="submission" date="2018-03" db="EMBL/GenBank/DDBJ databases">
        <authorList>
            <person name="Keele B.F."/>
        </authorList>
    </citation>
    <scope>NUCLEOTIDE SEQUENCE [LARGE SCALE GENOMIC DNA]</scope>
    <source>
        <strain evidence="12 13">CeCT 8812</strain>
    </source>
</reference>
<dbReference type="GO" id="GO:0005886">
    <property type="term" value="C:plasma membrane"/>
    <property type="evidence" value="ECO:0007669"/>
    <property type="project" value="UniProtKB-SubCell"/>
</dbReference>
<evidence type="ECO:0000256" key="7">
    <source>
        <dbReference type="ARBA" id="ARBA00022779"/>
    </source>
</evidence>
<keyword evidence="6" id="KW-0145">Chemotaxis</keyword>
<dbReference type="GO" id="GO:0003774">
    <property type="term" value="F:cytoskeletal motor activity"/>
    <property type="evidence" value="ECO:0007669"/>
    <property type="project" value="InterPro"/>
</dbReference>
<comment type="function">
    <text evidence="10">FliM is one of three proteins (FliG, FliN, FliM) that forms the rotor-mounted switch complex (C ring), located at the base of the basal body. This complex interacts with the CheY and CheZ chemotaxis proteins, in addition to contacting components of the motor that determine the direction of flagellar rotation.</text>
</comment>
<gene>
    <name evidence="12" type="primary">fliM</name>
    <name evidence="12" type="ORF">POI8812_01186</name>
</gene>
<dbReference type="Pfam" id="PF02154">
    <property type="entry name" value="FliM"/>
    <property type="match status" value="1"/>
</dbReference>
<dbReference type="GO" id="GO:0009425">
    <property type="term" value="C:bacterial-type flagellum basal body"/>
    <property type="evidence" value="ECO:0007669"/>
    <property type="project" value="UniProtKB-SubCell"/>
</dbReference>
<dbReference type="GO" id="GO:0071978">
    <property type="term" value="P:bacterial-type flagellum-dependent swarming motility"/>
    <property type="evidence" value="ECO:0007669"/>
    <property type="project" value="TreeGrafter"/>
</dbReference>
<evidence type="ECO:0000256" key="2">
    <source>
        <dbReference type="ARBA" id="ARBA00004202"/>
    </source>
</evidence>
<keyword evidence="5" id="KW-1003">Cell membrane</keyword>
<comment type="similarity">
    <text evidence="3">Belongs to the FliM family.</text>
</comment>
<keyword evidence="13" id="KW-1185">Reference proteome</keyword>
<dbReference type="Gene3D" id="3.40.1550.10">
    <property type="entry name" value="CheC-like"/>
    <property type="match status" value="1"/>
</dbReference>
<keyword evidence="7" id="KW-0283">Flagellar rotation</keyword>
<evidence type="ECO:0000256" key="9">
    <source>
        <dbReference type="ARBA" id="ARBA00023143"/>
    </source>
</evidence>
<dbReference type="EMBL" id="OMKW01000002">
    <property type="protein sequence ID" value="SPF28883.1"/>
    <property type="molecule type" value="Genomic_DNA"/>
</dbReference>
<accession>A0A2R8A9J9</accession>
<evidence type="ECO:0000259" key="11">
    <source>
        <dbReference type="Pfam" id="PF01052"/>
    </source>
</evidence>
<dbReference type="OrthoDB" id="9806941at2"/>
<dbReference type="GO" id="GO:0050918">
    <property type="term" value="P:positive chemotaxis"/>
    <property type="evidence" value="ECO:0007669"/>
    <property type="project" value="TreeGrafter"/>
</dbReference>
<keyword evidence="8" id="KW-0472">Membrane</keyword>
<sequence>MATGEMHRAVLKRKLTNPQVGRAPLPKIDEVAQGFCAQLEKSGRAFFRCDVGAMLTRCVVQKLDATLETIHLPAMLGLAHLEGIQDQALVNLTSDLVYHIVDLRLGGDPNASPAIIARSFTPIDAALATGFVEIVVQEFAISVERVLGLALSERMSFDRMEDNVTQLNLANRAADVLVIEVNLDIGEAARNADVQVVIPLSMLDGIKAASPREVAETDKSRDLWNDQLQRAAQRMQVDLDTVIARKQLALGDLADLEVGTIIDLPRASIDTVELVIGNGASGTFAALGTLGQRAGQKVLRLNEDLTPELKAHLMALRD</sequence>
<evidence type="ECO:0000313" key="12">
    <source>
        <dbReference type="EMBL" id="SPF28883.1"/>
    </source>
</evidence>
<evidence type="ECO:0000256" key="10">
    <source>
        <dbReference type="ARBA" id="ARBA00025044"/>
    </source>
</evidence>
<evidence type="ECO:0000256" key="6">
    <source>
        <dbReference type="ARBA" id="ARBA00022500"/>
    </source>
</evidence>
<evidence type="ECO:0000256" key="5">
    <source>
        <dbReference type="ARBA" id="ARBA00022475"/>
    </source>
</evidence>
<dbReference type="PANTHER" id="PTHR30034:SF6">
    <property type="entry name" value="YOP PROTEINS TRANSLOCATION PROTEIN Q"/>
    <property type="match status" value="1"/>
</dbReference>
<dbReference type="InterPro" id="IPR001543">
    <property type="entry name" value="FliN-like_C"/>
</dbReference>
<evidence type="ECO:0000256" key="8">
    <source>
        <dbReference type="ARBA" id="ARBA00023136"/>
    </source>
</evidence>
<keyword evidence="12" id="KW-0966">Cell projection</keyword>
<evidence type="ECO:0000313" key="13">
    <source>
        <dbReference type="Proteomes" id="UP000244932"/>
    </source>
</evidence>
<name>A0A2R8A9J9_9RHOB</name>
<dbReference type="AlphaFoldDB" id="A0A2R8A9J9"/>
<keyword evidence="12" id="KW-0969">Cilium</keyword>
<dbReference type="PANTHER" id="PTHR30034">
    <property type="entry name" value="FLAGELLAR MOTOR SWITCH PROTEIN FLIM"/>
    <property type="match status" value="1"/>
</dbReference>
<dbReference type="InterPro" id="IPR036429">
    <property type="entry name" value="SpoA-like_sf"/>
</dbReference>
<evidence type="ECO:0000256" key="3">
    <source>
        <dbReference type="ARBA" id="ARBA00011049"/>
    </source>
</evidence>
<organism evidence="12 13">
    <name type="scientific">Pontivivens insulae</name>
    <dbReference type="NCBI Taxonomy" id="1639689"/>
    <lineage>
        <taxon>Bacteria</taxon>
        <taxon>Pseudomonadati</taxon>
        <taxon>Pseudomonadota</taxon>
        <taxon>Alphaproteobacteria</taxon>
        <taxon>Rhodobacterales</taxon>
        <taxon>Paracoccaceae</taxon>
        <taxon>Pontivivens</taxon>
    </lineage>
</organism>
<dbReference type="InterPro" id="IPR001689">
    <property type="entry name" value="Flag_FliM"/>
</dbReference>
<comment type="subcellular location">
    <subcellularLocation>
        <location evidence="1">Bacterial flagellum basal body</location>
    </subcellularLocation>
    <subcellularLocation>
        <location evidence="2">Cell membrane</location>
        <topology evidence="2">Peripheral membrane protein</topology>
    </subcellularLocation>
</comment>
<dbReference type="Proteomes" id="UP000244932">
    <property type="component" value="Unassembled WGS sequence"/>
</dbReference>
<keyword evidence="12" id="KW-0282">Flagellum</keyword>
<proteinExistence type="inferred from homology"/>
<dbReference type="Gene3D" id="2.30.330.10">
    <property type="entry name" value="SpoA-like"/>
    <property type="match status" value="1"/>
</dbReference>
<feature type="domain" description="Flagellar motor switch protein FliN-like C-terminal" evidence="11">
    <location>
        <begin position="233"/>
        <end position="303"/>
    </location>
</feature>
<dbReference type="RefSeq" id="WP_108781635.1">
    <property type="nucleotide sequence ID" value="NZ_OMKW01000002.1"/>
</dbReference>
<dbReference type="SUPFAM" id="SSF101801">
    <property type="entry name" value="Surface presentation of antigens (SPOA)"/>
    <property type="match status" value="1"/>
</dbReference>
<dbReference type="InterPro" id="IPR028976">
    <property type="entry name" value="CheC-like_sf"/>
</dbReference>